<feature type="domain" description="Coenzyme Q-binding protein COQ10 START" evidence="3">
    <location>
        <begin position="104"/>
        <end position="230"/>
    </location>
</feature>
<dbReference type="OrthoDB" id="9797595at2"/>
<keyword evidence="6" id="KW-1185">Reference proteome</keyword>
<sequence>MARTANLAQAGVLDIAPVDPIPSGSSKINVGKNERWLSVGAGLLIANIGIRRGGIGGVLLTAVGTSLALRGASGYCPINEALGRDTSDDKTETNVLEISKSVTINKPREEVYQFWRKLENLPKFMRHLEDVKQMDDRRSHWVARLDSENPAAKALPKVEWDADIVEEEENSRLVWRSVPGATIDNSGEVRFVDAPGNRGTEVHATIKYRPPQGIVGEAVLKLLNPAFKQMVKEDIRRFKWLMETGAITTNEGPSGRKPETTNPALRQPMQNPAETPQNKTKPSITDESIVL</sequence>
<dbReference type="Gene3D" id="3.30.530.20">
    <property type="match status" value="1"/>
</dbReference>
<dbReference type="Proteomes" id="UP000009309">
    <property type="component" value="Unassembled WGS sequence"/>
</dbReference>
<dbReference type="eggNOG" id="COG5637">
    <property type="taxonomic scope" value="Bacteria"/>
</dbReference>
<feature type="region of interest" description="Disordered" evidence="2">
    <location>
        <begin position="247"/>
        <end position="291"/>
    </location>
</feature>
<dbReference type="STRING" id="1185876.BN8_06403"/>
<evidence type="ECO:0000259" key="3">
    <source>
        <dbReference type="Pfam" id="PF03364"/>
    </source>
</evidence>
<organism evidence="5 6">
    <name type="scientific">Fibrisoma limi BUZ 3</name>
    <dbReference type="NCBI Taxonomy" id="1185876"/>
    <lineage>
        <taxon>Bacteria</taxon>
        <taxon>Pseudomonadati</taxon>
        <taxon>Bacteroidota</taxon>
        <taxon>Cytophagia</taxon>
        <taxon>Cytophagales</taxon>
        <taxon>Spirosomataceae</taxon>
        <taxon>Fibrisoma</taxon>
    </lineage>
</organism>
<comment type="similarity">
    <text evidence="1">Belongs to the ribosome association toxin RatA family.</text>
</comment>
<dbReference type="EMBL" id="CAIT01000010">
    <property type="protein sequence ID" value="CCH57007.1"/>
    <property type="molecule type" value="Genomic_DNA"/>
</dbReference>
<dbReference type="InterPro" id="IPR021309">
    <property type="entry name" value="YgaP-like_TM"/>
</dbReference>
<reference evidence="5 6" key="1">
    <citation type="journal article" date="2012" name="J. Bacteriol.">
        <title>Genome Sequence of the Filamentous Bacterium Fibrisoma limi BUZ 3T.</title>
        <authorList>
            <person name="Filippini M."/>
            <person name="Qi W."/>
            <person name="Jaenicke S."/>
            <person name="Goesmann A."/>
            <person name="Smits T.H."/>
            <person name="Bagheri H.C."/>
        </authorList>
    </citation>
    <scope>NUCLEOTIDE SEQUENCE [LARGE SCALE GENOMIC DNA]</scope>
    <source>
        <strain evidence="6">BUZ 3T</strain>
    </source>
</reference>
<dbReference type="Pfam" id="PF03364">
    <property type="entry name" value="Polyketide_cyc"/>
    <property type="match status" value="1"/>
</dbReference>
<dbReference type="SUPFAM" id="SSF55961">
    <property type="entry name" value="Bet v1-like"/>
    <property type="match status" value="1"/>
</dbReference>
<evidence type="ECO:0000256" key="1">
    <source>
        <dbReference type="ARBA" id="ARBA00008918"/>
    </source>
</evidence>
<dbReference type="RefSeq" id="WP_009285568.1">
    <property type="nucleotide sequence ID" value="NZ_CAIT01000010.1"/>
</dbReference>
<dbReference type="InterPro" id="IPR005031">
    <property type="entry name" value="COQ10_START"/>
</dbReference>
<dbReference type="InterPro" id="IPR023393">
    <property type="entry name" value="START-like_dom_sf"/>
</dbReference>
<feature type="domain" description="Inner membrane protein YgaP-like transmembrane" evidence="4">
    <location>
        <begin position="27"/>
        <end position="88"/>
    </location>
</feature>
<name>I2GSX8_9BACT</name>
<dbReference type="PANTHER" id="PTHR33824">
    <property type="entry name" value="POLYKETIDE CYCLASE/DEHYDRASE AND LIPID TRANSPORT SUPERFAMILY PROTEIN"/>
    <property type="match status" value="1"/>
</dbReference>
<proteinExistence type="inferred from homology"/>
<dbReference type="InterPro" id="IPR047137">
    <property type="entry name" value="ORF3"/>
</dbReference>
<accession>I2GSX8</accession>
<comment type="caution">
    <text evidence="5">The sequence shown here is derived from an EMBL/GenBank/DDBJ whole genome shotgun (WGS) entry which is preliminary data.</text>
</comment>
<dbReference type="CDD" id="cd07817">
    <property type="entry name" value="SRPBCC_8"/>
    <property type="match status" value="1"/>
</dbReference>
<dbReference type="AlphaFoldDB" id="I2GSX8"/>
<evidence type="ECO:0000313" key="5">
    <source>
        <dbReference type="EMBL" id="CCH57007.1"/>
    </source>
</evidence>
<gene>
    <name evidence="5" type="ORF">BN8_06403</name>
</gene>
<feature type="compositionally biased region" description="Polar residues" evidence="2">
    <location>
        <begin position="260"/>
        <end position="291"/>
    </location>
</feature>
<dbReference type="Pfam" id="PF11127">
    <property type="entry name" value="YgaP-like_TM"/>
    <property type="match status" value="1"/>
</dbReference>
<protein>
    <submittedName>
        <fullName evidence="5">Cyclase/dehydrase</fullName>
    </submittedName>
</protein>
<evidence type="ECO:0000256" key="2">
    <source>
        <dbReference type="SAM" id="MobiDB-lite"/>
    </source>
</evidence>
<evidence type="ECO:0000259" key="4">
    <source>
        <dbReference type="Pfam" id="PF11127"/>
    </source>
</evidence>
<dbReference type="PANTHER" id="PTHR33824:SF7">
    <property type="entry name" value="POLYKETIDE CYCLASE_DEHYDRASE AND LIPID TRANSPORT SUPERFAMILY PROTEIN"/>
    <property type="match status" value="1"/>
</dbReference>
<evidence type="ECO:0000313" key="6">
    <source>
        <dbReference type="Proteomes" id="UP000009309"/>
    </source>
</evidence>